<feature type="domain" description="MobA-like NTP transferase" evidence="1">
    <location>
        <begin position="9"/>
        <end position="167"/>
    </location>
</feature>
<name>A0A559KGP8_9BACL</name>
<dbReference type="EMBL" id="VNJI01000003">
    <property type="protein sequence ID" value="TVY11258.1"/>
    <property type="molecule type" value="Genomic_DNA"/>
</dbReference>
<evidence type="ECO:0000259" key="1">
    <source>
        <dbReference type="Pfam" id="PF12804"/>
    </source>
</evidence>
<dbReference type="PANTHER" id="PTHR43777:SF1">
    <property type="entry name" value="MOLYBDENUM COFACTOR CYTIDYLYLTRANSFERASE"/>
    <property type="match status" value="1"/>
</dbReference>
<sequence>MEAMEAMEAIILAAGYSSRARDFKMTLKLGTKTVLEHTISKFEGICKRVIVVSGFQWERIQEAITKMQNSYDMEIVCVVNPSFDEGMFSSVQRGCSEVGACSFFVTPGDCPLVHKETIWKLAGAPGNVVIPSFQRKGGHPIKLTGEIKKRIAEAGVDATLRKILQDYEKNYMNIDDPGVLMDLDTPEDFMQATEYYNELP</sequence>
<dbReference type="Proteomes" id="UP000317036">
    <property type="component" value="Unassembled WGS sequence"/>
</dbReference>
<protein>
    <submittedName>
        <fullName evidence="2">Nucleotidyltransferase family protein</fullName>
    </submittedName>
</protein>
<evidence type="ECO:0000313" key="3">
    <source>
        <dbReference type="Proteomes" id="UP000317036"/>
    </source>
</evidence>
<organism evidence="2 3">
    <name type="scientific">Paenibacillus cremeus</name>
    <dbReference type="NCBI Taxonomy" id="2163881"/>
    <lineage>
        <taxon>Bacteria</taxon>
        <taxon>Bacillati</taxon>
        <taxon>Bacillota</taxon>
        <taxon>Bacilli</taxon>
        <taxon>Bacillales</taxon>
        <taxon>Paenibacillaceae</taxon>
        <taxon>Paenibacillus</taxon>
    </lineage>
</organism>
<dbReference type="AlphaFoldDB" id="A0A559KGP8"/>
<dbReference type="InterPro" id="IPR025877">
    <property type="entry name" value="MobA-like_NTP_Trfase"/>
</dbReference>
<keyword evidence="3" id="KW-1185">Reference proteome</keyword>
<dbReference type="CDD" id="cd04182">
    <property type="entry name" value="GT_2_like_f"/>
    <property type="match status" value="1"/>
</dbReference>
<gene>
    <name evidence="2" type="ORF">FPZ49_03215</name>
</gene>
<evidence type="ECO:0000313" key="2">
    <source>
        <dbReference type="EMBL" id="TVY11258.1"/>
    </source>
</evidence>
<comment type="caution">
    <text evidence="2">The sequence shown here is derived from an EMBL/GenBank/DDBJ whole genome shotgun (WGS) entry which is preliminary data.</text>
</comment>
<dbReference type="PANTHER" id="PTHR43777">
    <property type="entry name" value="MOLYBDENUM COFACTOR CYTIDYLYLTRANSFERASE"/>
    <property type="match status" value="1"/>
</dbReference>
<dbReference type="GO" id="GO:0016779">
    <property type="term" value="F:nucleotidyltransferase activity"/>
    <property type="evidence" value="ECO:0007669"/>
    <property type="project" value="UniProtKB-ARBA"/>
</dbReference>
<dbReference type="InterPro" id="IPR029044">
    <property type="entry name" value="Nucleotide-diphossugar_trans"/>
</dbReference>
<dbReference type="SUPFAM" id="SSF53448">
    <property type="entry name" value="Nucleotide-diphospho-sugar transferases"/>
    <property type="match status" value="1"/>
</dbReference>
<dbReference type="Gene3D" id="3.90.550.10">
    <property type="entry name" value="Spore Coat Polysaccharide Biosynthesis Protein SpsA, Chain A"/>
    <property type="match status" value="1"/>
</dbReference>
<keyword evidence="2" id="KW-0808">Transferase</keyword>
<proteinExistence type="predicted"/>
<dbReference type="OrthoDB" id="285216at2"/>
<accession>A0A559KGP8</accession>
<dbReference type="Pfam" id="PF12804">
    <property type="entry name" value="NTP_transf_3"/>
    <property type="match status" value="1"/>
</dbReference>
<reference evidence="2 3" key="1">
    <citation type="submission" date="2019-07" db="EMBL/GenBank/DDBJ databases">
        <authorList>
            <person name="Kim J."/>
        </authorList>
    </citation>
    <scope>NUCLEOTIDE SEQUENCE [LARGE SCALE GENOMIC DNA]</scope>
    <source>
        <strain evidence="2 3">JC52</strain>
    </source>
</reference>